<feature type="transmembrane region" description="Helical" evidence="7">
    <location>
        <begin position="6"/>
        <end position="26"/>
    </location>
</feature>
<name>A0A0F4KWF8_9LACO</name>
<comment type="similarity">
    <text evidence="6">Belongs to the ferredoxin--NADP reductase type 2 family.</text>
</comment>
<feature type="binding site" evidence="6">
    <location>
        <position position="121"/>
    </location>
    <ligand>
        <name>FAD</name>
        <dbReference type="ChEBI" id="CHEBI:57692"/>
    </ligand>
</feature>
<dbReference type="Pfam" id="PF07992">
    <property type="entry name" value="Pyr_redox_2"/>
    <property type="match status" value="1"/>
</dbReference>
<dbReference type="STRING" id="1218508.JG29_04910"/>
<dbReference type="InterPro" id="IPR022890">
    <property type="entry name" value="Fd--NADP_Rdtase_type_2"/>
</dbReference>
<evidence type="ECO:0000259" key="8">
    <source>
        <dbReference type="Pfam" id="PF07992"/>
    </source>
</evidence>
<evidence type="ECO:0000256" key="4">
    <source>
        <dbReference type="ARBA" id="ARBA00022857"/>
    </source>
</evidence>
<comment type="subunit">
    <text evidence="1 6">Homodimer.</text>
</comment>
<feature type="binding site" evidence="6">
    <location>
        <position position="43"/>
    </location>
    <ligand>
        <name>FAD</name>
        <dbReference type="ChEBI" id="CHEBI:57692"/>
    </ligand>
</feature>
<evidence type="ECO:0000256" key="6">
    <source>
        <dbReference type="HAMAP-Rule" id="MF_01685"/>
    </source>
</evidence>
<feature type="binding site" evidence="6">
    <location>
        <position position="48"/>
    </location>
    <ligand>
        <name>FAD</name>
        <dbReference type="ChEBI" id="CHEBI:57692"/>
    </ligand>
</feature>
<comment type="caution">
    <text evidence="6">Lacks conserved residue(s) required for the propagation of feature annotation.</text>
</comment>
<keyword evidence="7" id="KW-0472">Membrane</keyword>
<feature type="domain" description="FAD/NAD(P)-binding" evidence="8">
    <location>
        <begin position="6"/>
        <end position="289"/>
    </location>
</feature>
<dbReference type="GO" id="GO:0004324">
    <property type="term" value="F:ferredoxin-NADP+ reductase activity"/>
    <property type="evidence" value="ECO:0007669"/>
    <property type="project" value="UniProtKB-UniRule"/>
</dbReference>
<gene>
    <name evidence="9" type="ORF">JG29_04910</name>
</gene>
<evidence type="ECO:0000256" key="7">
    <source>
        <dbReference type="SAM" id="Phobius"/>
    </source>
</evidence>
<comment type="caution">
    <text evidence="9">The sequence shown here is derived from an EMBL/GenBank/DDBJ whole genome shotgun (WGS) entry which is preliminary data.</text>
</comment>
<reference evidence="9 10" key="1">
    <citation type="submission" date="2014-12" db="EMBL/GenBank/DDBJ databases">
        <title>Comparative genomics of the lactic acid bacteria isolated from the honey bee gut.</title>
        <authorList>
            <person name="Ellegaard K.M."/>
            <person name="Tamarit D."/>
            <person name="Javelind E."/>
            <person name="Olofsson T."/>
            <person name="Andersson S.G."/>
            <person name="Vasquez A."/>
        </authorList>
    </citation>
    <scope>NUCLEOTIDE SEQUENCE [LARGE SCALE GENOMIC DNA]</scope>
    <source>
        <strain evidence="9 10">Hon2</strain>
    </source>
</reference>
<dbReference type="Proteomes" id="UP000033695">
    <property type="component" value="Unassembled WGS sequence"/>
</dbReference>
<dbReference type="InterPro" id="IPR023753">
    <property type="entry name" value="FAD/NAD-binding_dom"/>
</dbReference>
<dbReference type="PATRIC" id="fig|1218508.4.peg.503"/>
<feature type="binding site" evidence="6">
    <location>
        <position position="284"/>
    </location>
    <ligand>
        <name>FAD</name>
        <dbReference type="ChEBI" id="CHEBI:57692"/>
    </ligand>
</feature>
<dbReference type="SUPFAM" id="SSF51905">
    <property type="entry name" value="FAD/NAD(P)-binding domain"/>
    <property type="match status" value="1"/>
</dbReference>
<keyword evidence="10" id="KW-1185">Reference proteome</keyword>
<keyword evidence="2 6" id="KW-0285">Flavoprotein</keyword>
<keyword evidence="3 6" id="KW-0274">FAD</keyword>
<evidence type="ECO:0000256" key="3">
    <source>
        <dbReference type="ARBA" id="ARBA00022827"/>
    </source>
</evidence>
<sequence>MTKNIFDIAIVGGGPIGIFTAFYAAMRNLKTILFESMPTLGGQPNTLYAQKKIYDVAGNFGISGEDLTKNLLIKDQRFNYETQVATTVQHFTKVDDYYQIETNNGTFAARALVITIGNGPFQPRKLTFAYDPSIEGKQLNYFVQDLQDYKGCDVLVAGGGDTAVDWALEISKIAHQTYLLHRRDQFRALESSVTNLQQSPVQILTPNIITHLELDPQSDKLVVTYKIVGTDQTAQINVDKLLVNYGMTNNSRLLRQWGLQLQGPLISVDSKMQTNLASVYAAGDAVTYTGKQKLITLGFAEGMLAINSAIQQLYPEKSHFGHSSSLFN</sequence>
<keyword evidence="7" id="KW-0812">Transmembrane</keyword>
<dbReference type="InterPro" id="IPR050097">
    <property type="entry name" value="Ferredoxin-NADP_redctase_2"/>
</dbReference>
<dbReference type="GO" id="GO:0050660">
    <property type="term" value="F:flavin adenine dinucleotide binding"/>
    <property type="evidence" value="ECO:0007669"/>
    <property type="project" value="UniProtKB-UniRule"/>
</dbReference>
<evidence type="ECO:0000256" key="1">
    <source>
        <dbReference type="ARBA" id="ARBA00011738"/>
    </source>
</evidence>
<organism evidence="9 10">
    <name type="scientific">Bombilactobacillus mellis</name>
    <dbReference type="NCBI Taxonomy" id="1218508"/>
    <lineage>
        <taxon>Bacteria</taxon>
        <taxon>Bacillati</taxon>
        <taxon>Bacillota</taxon>
        <taxon>Bacilli</taxon>
        <taxon>Lactobacillales</taxon>
        <taxon>Lactobacillaceae</taxon>
        <taxon>Bombilactobacillus</taxon>
    </lineage>
</organism>
<dbReference type="PRINTS" id="PR00469">
    <property type="entry name" value="PNDRDTASEII"/>
</dbReference>
<protein>
    <recommendedName>
        <fullName evidence="6">Ferredoxin--NADP reductase</fullName>
        <shortName evidence="6">FNR</shortName>
        <shortName evidence="6">Fd-NADP(+) reductase</shortName>
        <ecNumber evidence="6">1.18.1.2</ecNumber>
    </recommendedName>
</protein>
<dbReference type="HAMAP" id="MF_01685">
    <property type="entry name" value="FENR2"/>
    <property type="match status" value="1"/>
</dbReference>
<dbReference type="EC" id="1.18.1.2" evidence="6"/>
<dbReference type="PANTHER" id="PTHR48105">
    <property type="entry name" value="THIOREDOXIN REDUCTASE 1-RELATED-RELATED"/>
    <property type="match status" value="1"/>
</dbReference>
<dbReference type="EMBL" id="JXBZ01000003">
    <property type="protein sequence ID" value="KJY49526.1"/>
    <property type="molecule type" value="Genomic_DNA"/>
</dbReference>
<keyword evidence="7" id="KW-1133">Transmembrane helix</keyword>
<comment type="catalytic activity">
    <reaction evidence="6">
        <text>2 reduced [2Fe-2S]-[ferredoxin] + NADP(+) + H(+) = 2 oxidized [2Fe-2S]-[ferredoxin] + NADPH</text>
        <dbReference type="Rhea" id="RHEA:20125"/>
        <dbReference type="Rhea" id="RHEA-COMP:10000"/>
        <dbReference type="Rhea" id="RHEA-COMP:10001"/>
        <dbReference type="ChEBI" id="CHEBI:15378"/>
        <dbReference type="ChEBI" id="CHEBI:33737"/>
        <dbReference type="ChEBI" id="CHEBI:33738"/>
        <dbReference type="ChEBI" id="CHEBI:57783"/>
        <dbReference type="ChEBI" id="CHEBI:58349"/>
        <dbReference type="EC" id="1.18.1.2"/>
    </reaction>
</comment>
<dbReference type="OrthoDB" id="9806179at2"/>
<dbReference type="HOGENOM" id="CLU_031864_5_5_9"/>
<evidence type="ECO:0000256" key="2">
    <source>
        <dbReference type="ARBA" id="ARBA00022630"/>
    </source>
</evidence>
<evidence type="ECO:0000256" key="5">
    <source>
        <dbReference type="ARBA" id="ARBA00023002"/>
    </source>
</evidence>
<feature type="binding site" evidence="6">
    <location>
        <position position="35"/>
    </location>
    <ligand>
        <name>FAD</name>
        <dbReference type="ChEBI" id="CHEBI:57692"/>
    </ligand>
</feature>
<dbReference type="Gene3D" id="3.50.50.60">
    <property type="entry name" value="FAD/NAD(P)-binding domain"/>
    <property type="match status" value="2"/>
</dbReference>
<accession>A0A0F4KWF8</accession>
<proteinExistence type="inferred from homology"/>
<dbReference type="InterPro" id="IPR036188">
    <property type="entry name" value="FAD/NAD-bd_sf"/>
</dbReference>
<dbReference type="PRINTS" id="PR00368">
    <property type="entry name" value="FADPNR"/>
</dbReference>
<evidence type="ECO:0000313" key="9">
    <source>
        <dbReference type="EMBL" id="KJY49526.1"/>
    </source>
</evidence>
<keyword evidence="4 6" id="KW-0521">NADP</keyword>
<feature type="binding site" evidence="6">
    <location>
        <position position="324"/>
    </location>
    <ligand>
        <name>FAD</name>
        <dbReference type="ChEBI" id="CHEBI:57692"/>
    </ligand>
</feature>
<dbReference type="GO" id="GO:0050661">
    <property type="term" value="F:NADP binding"/>
    <property type="evidence" value="ECO:0007669"/>
    <property type="project" value="UniProtKB-UniRule"/>
</dbReference>
<feature type="binding site" evidence="6">
    <location>
        <position position="88"/>
    </location>
    <ligand>
        <name>FAD</name>
        <dbReference type="ChEBI" id="CHEBI:57692"/>
    </ligand>
</feature>
<comment type="cofactor">
    <cofactor evidence="6">
        <name>FAD</name>
        <dbReference type="ChEBI" id="CHEBI:57692"/>
    </cofactor>
    <text evidence="6">Binds 1 FAD per subunit.</text>
</comment>
<evidence type="ECO:0000313" key="10">
    <source>
        <dbReference type="Proteomes" id="UP000033695"/>
    </source>
</evidence>
<dbReference type="RefSeq" id="WP_045922368.1">
    <property type="nucleotide sequence ID" value="NZ_JBHTHW010000004.1"/>
</dbReference>
<dbReference type="AlphaFoldDB" id="A0A0F4KWF8"/>
<keyword evidence="5 6" id="KW-0560">Oxidoreductase</keyword>